<evidence type="ECO:0000313" key="1">
    <source>
        <dbReference type="EMBL" id="KAI4302816.1"/>
    </source>
</evidence>
<organism evidence="1 2">
    <name type="scientific">Melastoma candidum</name>
    <dbReference type="NCBI Taxonomy" id="119954"/>
    <lineage>
        <taxon>Eukaryota</taxon>
        <taxon>Viridiplantae</taxon>
        <taxon>Streptophyta</taxon>
        <taxon>Embryophyta</taxon>
        <taxon>Tracheophyta</taxon>
        <taxon>Spermatophyta</taxon>
        <taxon>Magnoliopsida</taxon>
        <taxon>eudicotyledons</taxon>
        <taxon>Gunneridae</taxon>
        <taxon>Pentapetalae</taxon>
        <taxon>rosids</taxon>
        <taxon>malvids</taxon>
        <taxon>Myrtales</taxon>
        <taxon>Melastomataceae</taxon>
        <taxon>Melastomatoideae</taxon>
        <taxon>Melastomateae</taxon>
        <taxon>Melastoma</taxon>
    </lineage>
</organism>
<reference evidence="2" key="1">
    <citation type="journal article" date="2023" name="Front. Plant Sci.">
        <title>Chromosomal-level genome assembly of Melastoma candidum provides insights into trichome evolution.</title>
        <authorList>
            <person name="Zhong Y."/>
            <person name="Wu W."/>
            <person name="Sun C."/>
            <person name="Zou P."/>
            <person name="Liu Y."/>
            <person name="Dai S."/>
            <person name="Zhou R."/>
        </authorList>
    </citation>
    <scope>NUCLEOTIDE SEQUENCE [LARGE SCALE GENOMIC DNA]</scope>
</reference>
<comment type="caution">
    <text evidence="1">The sequence shown here is derived from an EMBL/GenBank/DDBJ whole genome shotgun (WGS) entry which is preliminary data.</text>
</comment>
<evidence type="ECO:0000313" key="2">
    <source>
        <dbReference type="Proteomes" id="UP001057402"/>
    </source>
</evidence>
<protein>
    <submittedName>
        <fullName evidence="1">Uncharacterized protein</fullName>
    </submittedName>
</protein>
<name>A0ACB9KZ62_9MYRT</name>
<keyword evidence="2" id="KW-1185">Reference proteome</keyword>
<dbReference type="EMBL" id="CM042891">
    <property type="protein sequence ID" value="KAI4302816.1"/>
    <property type="molecule type" value="Genomic_DNA"/>
</dbReference>
<dbReference type="Proteomes" id="UP001057402">
    <property type="component" value="Chromosome 12"/>
</dbReference>
<accession>A0ACB9KZ62</accession>
<proteinExistence type="predicted"/>
<sequence>MAERHHPQNSRCLKLTKDQDDEPLEDITPGELHKPIQVPNLNTRGCHECGQPLPEEYQPPANEDWTTGICGCVDDPEILQGVICSSEKLSNSVYSCLKIIREWNSELQERTGKFWKQANAVAEWDKRILHNRDVLLGLEIEAAKVAETDSYLELQLELIETHQQEVDMALQSIEDDTERTFKDERGFLVDDDAASTRDAI</sequence>
<gene>
    <name evidence="1" type="ORF">MLD38_038517</name>
</gene>